<dbReference type="EMBL" id="AYRZ02000007">
    <property type="protein sequence ID" value="PHT76769.1"/>
    <property type="molecule type" value="Genomic_DNA"/>
</dbReference>
<dbReference type="InterPro" id="IPR017850">
    <property type="entry name" value="Alkaline_phosphatase_core_sf"/>
</dbReference>
<name>A0A2G2Z471_CAPAN</name>
<protein>
    <recommendedName>
        <fullName evidence="1">Tf2-1-like SH3-like domain-containing protein</fullName>
    </recommendedName>
</protein>
<evidence type="ECO:0000259" key="1">
    <source>
        <dbReference type="Pfam" id="PF24626"/>
    </source>
</evidence>
<dbReference type="SUPFAM" id="SSF48371">
    <property type="entry name" value="ARM repeat"/>
    <property type="match status" value="1"/>
</dbReference>
<dbReference type="Proteomes" id="UP000222542">
    <property type="component" value="Unassembled WGS sequence"/>
</dbReference>
<accession>A0A2G2Z471</accession>
<sequence length="284" mass="32298">MESPSNQRFKTSNQHKQRDDTLALLKSNLQFAQARMKRYADKGRKDVAFQVVQRVGEVAYRLDLPPSSKIHPVFHISILRRCLGTPDQQVTPIILLDHSSSLMLSLKSILDRRTITRGVHQEIKVGLELSDYGMQQRLIPYMHFIGELYNYELIDSSVLFREIIPMWTLSRLMHMFSSSKLAAPDSGGDQDELELNDYEMRQRHIAHMCFPEDLFNYELVDFAVAPFEKIHGLCPCMLSPTKIIVGLGLSLRIDILIAFGATVDCRILLTSKATAIARAILAPL</sequence>
<dbReference type="Gene3D" id="1.25.40.180">
    <property type="match status" value="1"/>
</dbReference>
<gene>
    <name evidence="2" type="ORF">T459_20291</name>
</gene>
<dbReference type="PANTHER" id="PTHR12839">
    <property type="entry name" value="NONSENSE-MEDIATED MRNA DECAY PROTEIN 2 UP-FRAMESHIFT SUPPRESSOR 2"/>
    <property type="match status" value="1"/>
</dbReference>
<evidence type="ECO:0000313" key="3">
    <source>
        <dbReference type="Proteomes" id="UP000222542"/>
    </source>
</evidence>
<dbReference type="GO" id="GO:0000184">
    <property type="term" value="P:nuclear-transcribed mRNA catabolic process, nonsense-mediated decay"/>
    <property type="evidence" value="ECO:0007669"/>
    <property type="project" value="InterPro"/>
</dbReference>
<dbReference type="STRING" id="4072.A0A2G2Z471"/>
<comment type="caution">
    <text evidence="2">The sequence shown here is derived from an EMBL/GenBank/DDBJ whole genome shotgun (WGS) entry which is preliminary data.</text>
</comment>
<reference evidence="2 3" key="1">
    <citation type="journal article" date="2014" name="Nat. Genet.">
        <title>Genome sequence of the hot pepper provides insights into the evolution of pungency in Capsicum species.</title>
        <authorList>
            <person name="Kim S."/>
            <person name="Park M."/>
            <person name="Yeom S.I."/>
            <person name="Kim Y.M."/>
            <person name="Lee J.M."/>
            <person name="Lee H.A."/>
            <person name="Seo E."/>
            <person name="Choi J."/>
            <person name="Cheong K."/>
            <person name="Kim K.T."/>
            <person name="Jung K."/>
            <person name="Lee G.W."/>
            <person name="Oh S.K."/>
            <person name="Bae C."/>
            <person name="Kim S.B."/>
            <person name="Lee H.Y."/>
            <person name="Kim S.Y."/>
            <person name="Kim M.S."/>
            <person name="Kang B.C."/>
            <person name="Jo Y.D."/>
            <person name="Yang H.B."/>
            <person name="Jeong H.J."/>
            <person name="Kang W.H."/>
            <person name="Kwon J.K."/>
            <person name="Shin C."/>
            <person name="Lim J.Y."/>
            <person name="Park J.H."/>
            <person name="Huh J.H."/>
            <person name="Kim J.S."/>
            <person name="Kim B.D."/>
            <person name="Cohen O."/>
            <person name="Paran I."/>
            <person name="Suh M.C."/>
            <person name="Lee S.B."/>
            <person name="Kim Y.K."/>
            <person name="Shin Y."/>
            <person name="Noh S.J."/>
            <person name="Park J."/>
            <person name="Seo Y.S."/>
            <person name="Kwon S.Y."/>
            <person name="Kim H.A."/>
            <person name="Park J.M."/>
            <person name="Kim H.J."/>
            <person name="Choi S.B."/>
            <person name="Bosland P.W."/>
            <person name="Reeves G."/>
            <person name="Jo S.H."/>
            <person name="Lee B.W."/>
            <person name="Cho H.T."/>
            <person name="Choi H.S."/>
            <person name="Lee M.S."/>
            <person name="Yu Y."/>
            <person name="Do Choi Y."/>
            <person name="Park B.S."/>
            <person name="van Deynze A."/>
            <person name="Ashrafi H."/>
            <person name="Hill T."/>
            <person name="Kim W.T."/>
            <person name="Pai H.S."/>
            <person name="Ahn H.K."/>
            <person name="Yeam I."/>
            <person name="Giovannoni J.J."/>
            <person name="Rose J.K."/>
            <person name="Sorensen I."/>
            <person name="Lee S.J."/>
            <person name="Kim R.W."/>
            <person name="Choi I.Y."/>
            <person name="Choi B.S."/>
            <person name="Lim J.S."/>
            <person name="Lee Y.H."/>
            <person name="Choi D."/>
        </authorList>
    </citation>
    <scope>NUCLEOTIDE SEQUENCE [LARGE SCALE GENOMIC DNA]</scope>
    <source>
        <strain evidence="3">cv. CM334</strain>
    </source>
</reference>
<dbReference type="InterPro" id="IPR039762">
    <property type="entry name" value="Nmd2/UPF2"/>
</dbReference>
<dbReference type="Pfam" id="PF24626">
    <property type="entry name" value="SH3_Tf2-1"/>
    <property type="match status" value="1"/>
</dbReference>
<feature type="domain" description="Tf2-1-like SH3-like" evidence="1">
    <location>
        <begin position="44"/>
        <end position="82"/>
    </location>
</feature>
<dbReference type="InterPro" id="IPR056924">
    <property type="entry name" value="SH3_Tf2-1"/>
</dbReference>
<organism evidence="2 3">
    <name type="scientific">Capsicum annuum</name>
    <name type="common">Capsicum pepper</name>
    <dbReference type="NCBI Taxonomy" id="4072"/>
    <lineage>
        <taxon>Eukaryota</taxon>
        <taxon>Viridiplantae</taxon>
        <taxon>Streptophyta</taxon>
        <taxon>Embryophyta</taxon>
        <taxon>Tracheophyta</taxon>
        <taxon>Spermatophyta</taxon>
        <taxon>Magnoliopsida</taxon>
        <taxon>eudicotyledons</taxon>
        <taxon>Gunneridae</taxon>
        <taxon>Pentapetalae</taxon>
        <taxon>asterids</taxon>
        <taxon>lamiids</taxon>
        <taxon>Solanales</taxon>
        <taxon>Solanaceae</taxon>
        <taxon>Solanoideae</taxon>
        <taxon>Capsiceae</taxon>
        <taxon>Capsicum</taxon>
    </lineage>
</organism>
<dbReference type="PANTHER" id="PTHR12839:SF7">
    <property type="entry name" value="REGULATOR OF NONSENSE TRANSCRIPTS 2"/>
    <property type="match status" value="1"/>
</dbReference>
<reference evidence="2 3" key="2">
    <citation type="journal article" date="2017" name="Genome Biol.">
        <title>New reference genome sequences of hot pepper reveal the massive evolution of plant disease-resistance genes by retroduplication.</title>
        <authorList>
            <person name="Kim S."/>
            <person name="Park J."/>
            <person name="Yeom S.I."/>
            <person name="Kim Y.M."/>
            <person name="Seo E."/>
            <person name="Kim K.T."/>
            <person name="Kim M.S."/>
            <person name="Lee J.M."/>
            <person name="Cheong K."/>
            <person name="Shin H.S."/>
            <person name="Kim S.B."/>
            <person name="Han K."/>
            <person name="Lee J."/>
            <person name="Park M."/>
            <person name="Lee H.A."/>
            <person name="Lee H.Y."/>
            <person name="Lee Y."/>
            <person name="Oh S."/>
            <person name="Lee J.H."/>
            <person name="Choi E."/>
            <person name="Choi E."/>
            <person name="Lee S.E."/>
            <person name="Jeon J."/>
            <person name="Kim H."/>
            <person name="Choi G."/>
            <person name="Song H."/>
            <person name="Lee J."/>
            <person name="Lee S.C."/>
            <person name="Kwon J.K."/>
            <person name="Lee H.Y."/>
            <person name="Koo N."/>
            <person name="Hong Y."/>
            <person name="Kim R.W."/>
            <person name="Kang W.H."/>
            <person name="Huh J.H."/>
            <person name="Kang B.C."/>
            <person name="Yang T.J."/>
            <person name="Lee Y.H."/>
            <person name="Bennetzen J.L."/>
            <person name="Choi D."/>
        </authorList>
    </citation>
    <scope>NUCLEOTIDE SEQUENCE [LARGE SCALE GENOMIC DNA]</scope>
    <source>
        <strain evidence="3">cv. CM334</strain>
    </source>
</reference>
<dbReference type="AlphaFoldDB" id="A0A2G2Z471"/>
<proteinExistence type="predicted"/>
<evidence type="ECO:0000313" key="2">
    <source>
        <dbReference type="EMBL" id="PHT76769.1"/>
    </source>
</evidence>
<dbReference type="Gramene" id="PHT76769">
    <property type="protein sequence ID" value="PHT76769"/>
    <property type="gene ID" value="T459_20291"/>
</dbReference>
<keyword evidence="3" id="KW-1185">Reference proteome</keyword>
<dbReference type="InterPro" id="IPR016024">
    <property type="entry name" value="ARM-type_fold"/>
</dbReference>
<dbReference type="Gene3D" id="3.40.720.10">
    <property type="entry name" value="Alkaline Phosphatase, subunit A"/>
    <property type="match status" value="1"/>
</dbReference>